<dbReference type="EMBL" id="CP119321">
    <property type="protein sequence ID" value="WEK13370.1"/>
    <property type="molecule type" value="Genomic_DNA"/>
</dbReference>
<evidence type="ECO:0008006" key="4">
    <source>
        <dbReference type="Google" id="ProtNLM"/>
    </source>
</evidence>
<protein>
    <recommendedName>
        <fullName evidence="4">Oligosaccharide repeat unit polymerase</fullName>
    </recommendedName>
</protein>
<feature type="transmembrane region" description="Helical" evidence="1">
    <location>
        <begin position="278"/>
        <end position="299"/>
    </location>
</feature>
<keyword evidence="1" id="KW-0472">Membrane</keyword>
<dbReference type="Proteomes" id="UP001213972">
    <property type="component" value="Chromosome"/>
</dbReference>
<keyword evidence="1" id="KW-0812">Transmembrane</keyword>
<feature type="transmembrane region" description="Helical" evidence="1">
    <location>
        <begin position="236"/>
        <end position="258"/>
    </location>
</feature>
<feature type="transmembrane region" description="Helical" evidence="1">
    <location>
        <begin position="112"/>
        <end position="132"/>
    </location>
</feature>
<feature type="transmembrane region" description="Helical" evidence="1">
    <location>
        <begin position="342"/>
        <end position="359"/>
    </location>
</feature>
<evidence type="ECO:0000313" key="2">
    <source>
        <dbReference type="EMBL" id="WEK13370.1"/>
    </source>
</evidence>
<evidence type="ECO:0000256" key="1">
    <source>
        <dbReference type="SAM" id="Phobius"/>
    </source>
</evidence>
<feature type="transmembrane region" description="Helical" evidence="1">
    <location>
        <begin position="159"/>
        <end position="184"/>
    </location>
</feature>
<gene>
    <name evidence="2" type="ORF">P0Y48_13045</name>
</gene>
<feature type="transmembrane region" description="Helical" evidence="1">
    <location>
        <begin position="48"/>
        <end position="67"/>
    </location>
</feature>
<feature type="transmembrane region" description="Helical" evidence="1">
    <location>
        <begin position="385"/>
        <end position="409"/>
    </location>
</feature>
<feature type="transmembrane region" description="Helical" evidence="1">
    <location>
        <begin position="444"/>
        <end position="462"/>
    </location>
</feature>
<feature type="transmembrane region" description="Helical" evidence="1">
    <location>
        <begin position="204"/>
        <end position="224"/>
    </location>
</feature>
<organism evidence="2 3">
    <name type="scientific">Candidatus Microbacterium phytovorans</name>
    <dbReference type="NCBI Taxonomy" id="3121374"/>
    <lineage>
        <taxon>Bacteria</taxon>
        <taxon>Bacillati</taxon>
        <taxon>Actinomycetota</taxon>
        <taxon>Actinomycetes</taxon>
        <taxon>Micrococcales</taxon>
        <taxon>Microbacteriaceae</taxon>
        <taxon>Microbacterium</taxon>
    </lineage>
</organism>
<feature type="transmembrane region" description="Helical" evidence="1">
    <location>
        <begin position="16"/>
        <end position="36"/>
    </location>
</feature>
<reference evidence="2" key="1">
    <citation type="submission" date="2023-03" db="EMBL/GenBank/DDBJ databases">
        <title>Andean soil-derived lignocellulolytic bacterial consortium as a source of novel taxa and putative plastic-active enzymes.</title>
        <authorList>
            <person name="Diaz-Garcia L."/>
            <person name="Chuvochina M."/>
            <person name="Feuerriegel G."/>
            <person name="Bunk B."/>
            <person name="Sproer C."/>
            <person name="Streit W.R."/>
            <person name="Rodriguez L.M."/>
            <person name="Overmann J."/>
            <person name="Jimenez D.J."/>
        </authorList>
    </citation>
    <scope>NUCLEOTIDE SEQUENCE</scope>
    <source>
        <strain evidence="2">MAG 4610</strain>
    </source>
</reference>
<proteinExistence type="predicted"/>
<sequence length="472" mass="51614">MTTTETRTAEQREGTLVLALGFLTFVALGIVVPVLVLSSPDSGRSSAWIVTFGVLGVAAIRLSVLVARGERRMFEFIFWLFAYVFFGLAPTVQLRADAMATTTAGLDPQLDMVTAATGVLGIVSFGVGFALAHQRRAGRVADDAAAAPRDRFGINRARLSILTVVALACSAYYVGTLGVSVLFSSRAEFSLVENARWADPTTNAMISAASSFPILIAAHGWWYFSRGAEGKRHRWIAWSTTLAAMLITNPISSARYHFGVVWGSFLGPLGAYRTRVRTSVMMLGIVFGLLFVFPIADLFRRMNVVNTERTGFLAEYEGNGDYDAFGQLSNAILYDATMPFRFARQFLGILFFWVPRSIWRDKPTGSGVLLAEFREYGFTNLSAPIWAELLLSFGFIGVAVGSIVLAYLLGRLDVRFREGNPSPIVEIAGAVFPFYLLILLRGSLLQATGILVMLIASLLFIASRERAPSQSR</sequence>
<evidence type="ECO:0000313" key="3">
    <source>
        <dbReference type="Proteomes" id="UP001213972"/>
    </source>
</evidence>
<feature type="transmembrane region" description="Helical" evidence="1">
    <location>
        <begin position="421"/>
        <end position="438"/>
    </location>
</feature>
<dbReference type="AlphaFoldDB" id="A0AAJ6B2X8"/>
<name>A0AAJ6B2X8_9MICO</name>
<keyword evidence="1" id="KW-1133">Transmembrane helix</keyword>
<accession>A0AAJ6B2X8</accession>
<feature type="transmembrane region" description="Helical" evidence="1">
    <location>
        <begin position="74"/>
        <end position="92"/>
    </location>
</feature>